<feature type="transmembrane region" description="Helical" evidence="1">
    <location>
        <begin position="354"/>
        <end position="374"/>
    </location>
</feature>
<protein>
    <submittedName>
        <fullName evidence="3">Tripartite tricarboxylate transporter permease</fullName>
    </submittedName>
</protein>
<dbReference type="RefSeq" id="WP_250168497.1">
    <property type="nucleotide sequence ID" value="NZ_JAMJXC010000026.1"/>
</dbReference>
<comment type="caution">
    <text evidence="3">The sequence shown here is derived from an EMBL/GenBank/DDBJ whole genome shotgun (WGS) entry which is preliminary data.</text>
</comment>
<evidence type="ECO:0000313" key="3">
    <source>
        <dbReference type="EMBL" id="MFG1250569.1"/>
    </source>
</evidence>
<keyword evidence="1" id="KW-1133">Transmembrane helix</keyword>
<feature type="transmembrane region" description="Helical" evidence="1">
    <location>
        <begin position="258"/>
        <end position="281"/>
    </location>
</feature>
<feature type="domain" description="DUF112" evidence="2">
    <location>
        <begin position="21"/>
        <end position="438"/>
    </location>
</feature>
<accession>A0ABW6Z9W2</accession>
<feature type="transmembrane region" description="Helical" evidence="1">
    <location>
        <begin position="321"/>
        <end position="342"/>
    </location>
</feature>
<dbReference type="Proteomes" id="UP001604043">
    <property type="component" value="Unassembled WGS sequence"/>
</dbReference>
<evidence type="ECO:0000259" key="2">
    <source>
        <dbReference type="Pfam" id="PF01970"/>
    </source>
</evidence>
<reference evidence="3 4" key="1">
    <citation type="submission" date="2024-02" db="EMBL/GenBank/DDBJ databases">
        <title>Expansion and revision of Xanthobacter and proposal of Roseixanthobacter gen. nov.</title>
        <authorList>
            <person name="Soltysiak M.P.M."/>
            <person name="Jalihal A."/>
            <person name="Ory A."/>
            <person name="Chrisophersen C."/>
            <person name="Lee A.D."/>
            <person name="Boulton J."/>
            <person name="Springer M."/>
        </authorList>
    </citation>
    <scope>NUCLEOTIDE SEQUENCE [LARGE SCALE GENOMIC DNA]</scope>
    <source>
        <strain evidence="3 4">CB5</strain>
    </source>
</reference>
<feature type="transmembrane region" description="Helical" evidence="1">
    <location>
        <begin position="108"/>
        <end position="132"/>
    </location>
</feature>
<feature type="transmembrane region" description="Helical" evidence="1">
    <location>
        <begin position="152"/>
        <end position="182"/>
    </location>
</feature>
<sequence length="499" mass="52731">MDLLDNLALGFSVALSLQNVFYCFVGALLGTLIGVLPGLGPVATIAMLLPLTFGLPPVSALIMLAGIYYGAQYGGSTTAILINLPGESSSVVTAIDGHQMARKGRAGAALATAALGSFFAGSVATLLLALFAPPLANLALQFGPPEYFSLMVLGLIASVTLASGSVVKAIAMIVLGLILGLSGQDIYTGTPRFTFDMQELSDGFDFVALAMGMFGISEIIRNLEDEHQRSLVAAKVKSLMLTKEEFKRIIAPVLRGTVIGSFLGILPGGGAMLSSFASYSIEKKISKYPREFGRGAIEGVAGPESANNAGAQTSFIPMLTLGIPSNPVMALMIGALIIQGITPGPNVVTEKPDLFWGVIASMWVGNFMLVLLNLPLIGMWVRLLTVPYHVMFPAIIAFCCIGVYSVNNNTFDVYTMALFGLLGYALVKLDCEPAPLLLGFVIGPMLEEYLRRAMLISRGDPTVFVTRPISAVLLLLALAALVVVLLPSVQKGREEAFKE</sequence>
<feature type="transmembrane region" description="Helical" evidence="1">
    <location>
        <begin position="470"/>
        <end position="489"/>
    </location>
</feature>
<feature type="transmembrane region" description="Helical" evidence="1">
    <location>
        <begin position="386"/>
        <end position="405"/>
    </location>
</feature>
<gene>
    <name evidence="3" type="ORF">V5F30_00020</name>
</gene>
<dbReference type="PANTHER" id="PTHR35342:SF5">
    <property type="entry name" value="TRICARBOXYLIC TRANSPORT PROTEIN"/>
    <property type="match status" value="1"/>
</dbReference>
<evidence type="ECO:0000313" key="4">
    <source>
        <dbReference type="Proteomes" id="UP001604043"/>
    </source>
</evidence>
<keyword evidence="1" id="KW-0812">Transmembrane</keyword>
<name>A0ABW6Z9W2_9HYPH</name>
<evidence type="ECO:0000256" key="1">
    <source>
        <dbReference type="SAM" id="Phobius"/>
    </source>
</evidence>
<keyword evidence="4" id="KW-1185">Reference proteome</keyword>
<dbReference type="PANTHER" id="PTHR35342">
    <property type="entry name" value="TRICARBOXYLIC TRANSPORT PROTEIN"/>
    <property type="match status" value="1"/>
</dbReference>
<dbReference type="Pfam" id="PF01970">
    <property type="entry name" value="TctA"/>
    <property type="match status" value="1"/>
</dbReference>
<dbReference type="EMBL" id="JBAFUR010000001">
    <property type="protein sequence ID" value="MFG1250569.1"/>
    <property type="molecule type" value="Genomic_DNA"/>
</dbReference>
<feature type="transmembrane region" description="Helical" evidence="1">
    <location>
        <begin position="20"/>
        <end position="39"/>
    </location>
</feature>
<keyword evidence="1" id="KW-0472">Membrane</keyword>
<proteinExistence type="predicted"/>
<dbReference type="InterPro" id="IPR002823">
    <property type="entry name" value="DUF112_TM"/>
</dbReference>
<feature type="transmembrane region" description="Helical" evidence="1">
    <location>
        <begin position="45"/>
        <end position="69"/>
    </location>
</feature>
<organism evidence="3 4">
    <name type="scientific">Xanthobacter aminoxidans</name>
    <dbReference type="NCBI Taxonomy" id="186280"/>
    <lineage>
        <taxon>Bacteria</taxon>
        <taxon>Pseudomonadati</taxon>
        <taxon>Pseudomonadota</taxon>
        <taxon>Alphaproteobacteria</taxon>
        <taxon>Hyphomicrobiales</taxon>
        <taxon>Xanthobacteraceae</taxon>
        <taxon>Xanthobacter</taxon>
    </lineage>
</organism>